<dbReference type="EMBL" id="BK015093">
    <property type="protein sequence ID" value="DAD90709.1"/>
    <property type="molecule type" value="Genomic_DNA"/>
</dbReference>
<accession>A0A8S5N7E7</accession>
<evidence type="ECO:0000313" key="1">
    <source>
        <dbReference type="EMBL" id="DAD90709.1"/>
    </source>
</evidence>
<sequence>MSKKERRRTRISGSVDKLPEGIRLQLDAKLMDTSNSYTDLALWLKEEGYPVSRSAIGRYAIRSNQAAQRVAETLQRTQAIAAAVEAHPDMDYTKAASMVLMDGLMQRVSTAEEDFAEMPLDKAGRLIASLNRAATYEKKVRQDMKKRAELAFEEMETELMAAIRQDPELKDELHGILLRAKEKVLREDG</sequence>
<organism evidence="1">
    <name type="scientific">Myoviridae sp. ct5hB2</name>
    <dbReference type="NCBI Taxonomy" id="2826614"/>
    <lineage>
        <taxon>Viruses</taxon>
        <taxon>Duplodnaviria</taxon>
        <taxon>Heunggongvirae</taxon>
        <taxon>Uroviricota</taxon>
        <taxon>Caudoviricetes</taxon>
    </lineage>
</organism>
<protein>
    <submittedName>
        <fullName evidence="1">Uncharacterized protein</fullName>
    </submittedName>
</protein>
<name>A0A8S5N7E7_9CAUD</name>
<dbReference type="Pfam" id="PF11985">
    <property type="entry name" value="Phage_Mu_Gp27"/>
    <property type="match status" value="1"/>
</dbReference>
<reference evidence="1" key="1">
    <citation type="journal article" date="2021" name="Proc. Natl. Acad. Sci. U.S.A.">
        <title>A Catalog of Tens of Thousands of Viruses from Human Metagenomes Reveals Hidden Associations with Chronic Diseases.</title>
        <authorList>
            <person name="Tisza M.J."/>
            <person name="Buck C.B."/>
        </authorList>
    </citation>
    <scope>NUCLEOTIDE SEQUENCE</scope>
    <source>
        <strain evidence="1">Ct5hB2</strain>
    </source>
</reference>
<dbReference type="InterPro" id="IPR021874">
    <property type="entry name" value="Phage_Mu_Gp27"/>
</dbReference>
<proteinExistence type="predicted"/>